<keyword evidence="2" id="KW-1185">Reference proteome</keyword>
<dbReference type="AlphaFoldDB" id="A0A392M2S3"/>
<dbReference type="EMBL" id="LXQA010002457">
    <property type="protein sequence ID" value="MCH81566.1"/>
    <property type="molecule type" value="Genomic_DNA"/>
</dbReference>
<comment type="caution">
    <text evidence="1">The sequence shown here is derived from an EMBL/GenBank/DDBJ whole genome shotgun (WGS) entry which is preliminary data.</text>
</comment>
<evidence type="ECO:0000313" key="2">
    <source>
        <dbReference type="Proteomes" id="UP000265520"/>
    </source>
</evidence>
<sequence>MLQQVVGKYSWKWEYDLGVDEEMVVVCSVLQNGYGKMGEESSEVCGMVGEGGDVDMKENMGWG</sequence>
<protein>
    <submittedName>
        <fullName evidence="1">Uncharacterized protein</fullName>
    </submittedName>
</protein>
<reference evidence="1 2" key="1">
    <citation type="journal article" date="2018" name="Front. Plant Sci.">
        <title>Red Clover (Trifolium pratense) and Zigzag Clover (T. medium) - A Picture of Genomic Similarities and Differences.</title>
        <authorList>
            <person name="Dluhosova J."/>
            <person name="Istvanek J."/>
            <person name="Nedelnik J."/>
            <person name="Repkova J."/>
        </authorList>
    </citation>
    <scope>NUCLEOTIDE SEQUENCE [LARGE SCALE GENOMIC DNA]</scope>
    <source>
        <strain evidence="2">cv. 10/8</strain>
        <tissue evidence="1">Leaf</tissue>
    </source>
</reference>
<proteinExistence type="predicted"/>
<gene>
    <name evidence="1" type="ORF">A2U01_0002356</name>
</gene>
<dbReference type="Proteomes" id="UP000265520">
    <property type="component" value="Unassembled WGS sequence"/>
</dbReference>
<evidence type="ECO:0000313" key="1">
    <source>
        <dbReference type="EMBL" id="MCH81566.1"/>
    </source>
</evidence>
<accession>A0A392M2S3</accession>
<name>A0A392M2S3_9FABA</name>
<organism evidence="1 2">
    <name type="scientific">Trifolium medium</name>
    <dbReference type="NCBI Taxonomy" id="97028"/>
    <lineage>
        <taxon>Eukaryota</taxon>
        <taxon>Viridiplantae</taxon>
        <taxon>Streptophyta</taxon>
        <taxon>Embryophyta</taxon>
        <taxon>Tracheophyta</taxon>
        <taxon>Spermatophyta</taxon>
        <taxon>Magnoliopsida</taxon>
        <taxon>eudicotyledons</taxon>
        <taxon>Gunneridae</taxon>
        <taxon>Pentapetalae</taxon>
        <taxon>rosids</taxon>
        <taxon>fabids</taxon>
        <taxon>Fabales</taxon>
        <taxon>Fabaceae</taxon>
        <taxon>Papilionoideae</taxon>
        <taxon>50 kb inversion clade</taxon>
        <taxon>NPAAA clade</taxon>
        <taxon>Hologalegina</taxon>
        <taxon>IRL clade</taxon>
        <taxon>Trifolieae</taxon>
        <taxon>Trifolium</taxon>
    </lineage>
</organism>